<protein>
    <submittedName>
        <fullName evidence="6">Uncharacterized protein</fullName>
    </submittedName>
</protein>
<feature type="transmembrane region" description="Helical" evidence="5">
    <location>
        <begin position="6"/>
        <end position="26"/>
    </location>
</feature>
<evidence type="ECO:0000256" key="1">
    <source>
        <dbReference type="ARBA" id="ARBA00004141"/>
    </source>
</evidence>
<feature type="transmembrane region" description="Helical" evidence="5">
    <location>
        <begin position="61"/>
        <end position="84"/>
    </location>
</feature>
<name>A0A2K8SJ73_9NOSO</name>
<reference evidence="6 7" key="1">
    <citation type="submission" date="2017-11" db="EMBL/GenBank/DDBJ databases">
        <title>Complete genome of a free-living desiccation-tolerant cyanobacterium and its photosynthetic adaptation to extreme terrestrial habitat.</title>
        <authorList>
            <person name="Shang J."/>
        </authorList>
    </citation>
    <scope>NUCLEOTIDE SEQUENCE [LARGE SCALE GENOMIC DNA]</scope>
    <source>
        <strain evidence="6 7">CCNUN1</strain>
    </source>
</reference>
<dbReference type="PANTHER" id="PTHR42038:SF2">
    <property type="entry name" value="TERPENE CYCLASE AUSL"/>
    <property type="match status" value="1"/>
</dbReference>
<feature type="transmembrane region" description="Helical" evidence="5">
    <location>
        <begin position="96"/>
        <end position="117"/>
    </location>
</feature>
<dbReference type="AlphaFoldDB" id="A0A2K8SJ73"/>
<dbReference type="Pfam" id="PF25129">
    <property type="entry name" value="Pyr4-TMTC"/>
    <property type="match status" value="1"/>
</dbReference>
<feature type="transmembrane region" description="Helical" evidence="5">
    <location>
        <begin position="156"/>
        <end position="176"/>
    </location>
</feature>
<dbReference type="GO" id="GO:0016020">
    <property type="term" value="C:membrane"/>
    <property type="evidence" value="ECO:0007669"/>
    <property type="project" value="UniProtKB-SubCell"/>
</dbReference>
<dbReference type="EMBL" id="CP024785">
    <property type="protein sequence ID" value="AUB35390.1"/>
    <property type="molecule type" value="Genomic_DNA"/>
</dbReference>
<evidence type="ECO:0000313" key="7">
    <source>
        <dbReference type="Proteomes" id="UP000232003"/>
    </source>
</evidence>
<feature type="transmembrane region" description="Helical" evidence="5">
    <location>
        <begin position="207"/>
        <end position="224"/>
    </location>
</feature>
<dbReference type="Proteomes" id="UP000232003">
    <property type="component" value="Chromosome"/>
</dbReference>
<evidence type="ECO:0000256" key="5">
    <source>
        <dbReference type="SAM" id="Phobius"/>
    </source>
</evidence>
<dbReference type="PANTHER" id="PTHR42038">
    <property type="match status" value="1"/>
</dbReference>
<feature type="transmembrane region" description="Helical" evidence="5">
    <location>
        <begin position="123"/>
        <end position="144"/>
    </location>
</feature>
<organism evidence="6 7">
    <name type="scientific">Nostoc flagelliforme CCNUN1</name>
    <dbReference type="NCBI Taxonomy" id="2038116"/>
    <lineage>
        <taxon>Bacteria</taxon>
        <taxon>Bacillati</taxon>
        <taxon>Cyanobacteriota</taxon>
        <taxon>Cyanophyceae</taxon>
        <taxon>Nostocales</taxon>
        <taxon>Nostocaceae</taxon>
        <taxon>Nostoc</taxon>
    </lineage>
</organism>
<dbReference type="KEGG" id="nfl:COO91_01268"/>
<accession>A0A2K8SJ73</accession>
<proteinExistence type="predicted"/>
<dbReference type="GO" id="GO:0016829">
    <property type="term" value="F:lyase activity"/>
    <property type="evidence" value="ECO:0007669"/>
    <property type="project" value="InterPro"/>
</dbReference>
<gene>
    <name evidence="6" type="ORF">COO91_01268</name>
</gene>
<evidence type="ECO:0000256" key="3">
    <source>
        <dbReference type="ARBA" id="ARBA00022989"/>
    </source>
</evidence>
<keyword evidence="3 5" id="KW-1133">Transmembrane helix</keyword>
<keyword evidence="2 5" id="KW-0812">Transmembrane</keyword>
<comment type="subcellular location">
    <subcellularLocation>
        <location evidence="1">Membrane</location>
        <topology evidence="1">Multi-pass membrane protein</topology>
    </subcellularLocation>
</comment>
<evidence type="ECO:0000313" key="6">
    <source>
        <dbReference type="EMBL" id="AUB35390.1"/>
    </source>
</evidence>
<dbReference type="InterPro" id="IPR039020">
    <property type="entry name" value="PaxB-like"/>
</dbReference>
<dbReference type="RefSeq" id="WP_100897627.1">
    <property type="nucleotide sequence ID" value="NZ_CAWNNC010000001.1"/>
</dbReference>
<dbReference type="OrthoDB" id="7825963at2"/>
<evidence type="ECO:0000256" key="2">
    <source>
        <dbReference type="ARBA" id="ARBA00022692"/>
    </source>
</evidence>
<keyword evidence="7" id="KW-1185">Reference proteome</keyword>
<feature type="transmembrane region" description="Helical" evidence="5">
    <location>
        <begin position="33"/>
        <end position="55"/>
    </location>
</feature>
<keyword evidence="4 5" id="KW-0472">Membrane</keyword>
<evidence type="ECO:0000256" key="4">
    <source>
        <dbReference type="ARBA" id="ARBA00023136"/>
    </source>
</evidence>
<sequence length="238" mass="27449">MNTNVVMSLGTTCAISWLVAYIGIIWRGFKDKSFGVPVTAISANISWEFIYAFVYEPFGDYLHVLTIPWLILDIPIAVQCFLYGPKDFDSPFIKKYFRILFPLAIAIAFPLVLMGFYEFHDPAGEYTGFGLNFMMSLLFIAMLLRRDSIYGQSIYIAISKWIATLFAYLATAVEALTNFEHPFPNFQTFIPDVISHQTYPLTPMINFMYLVTFFADILYIVLLYQKIKGMNINPWTRF</sequence>